<dbReference type="AlphaFoldDB" id="I4B301"/>
<gene>
    <name evidence="2" type="ordered locus">Turpa_1009</name>
</gene>
<feature type="transmembrane region" description="Helical" evidence="1">
    <location>
        <begin position="76"/>
        <end position="94"/>
    </location>
</feature>
<keyword evidence="1" id="KW-0472">Membrane</keyword>
<feature type="transmembrane region" description="Helical" evidence="1">
    <location>
        <begin position="14"/>
        <end position="31"/>
    </location>
</feature>
<accession>I4B301</accession>
<dbReference type="RefSeq" id="WP_014802176.1">
    <property type="nucleotide sequence ID" value="NC_018020.1"/>
</dbReference>
<dbReference type="HOGENOM" id="CLU_2290462_0_0_12"/>
<sequence>MIACWHNLRGDSPITWLFVLLFAIWCLMLQSDLRKLWRGIRSGKMPLLGARPWAEGYHAVDWQTSRARYIYMVARNLVWLALLCAAVLFTPWALCHLTPRI</sequence>
<keyword evidence="1" id="KW-0812">Transmembrane</keyword>
<evidence type="ECO:0000256" key="1">
    <source>
        <dbReference type="SAM" id="Phobius"/>
    </source>
</evidence>
<evidence type="ECO:0000313" key="3">
    <source>
        <dbReference type="Proteomes" id="UP000006048"/>
    </source>
</evidence>
<evidence type="ECO:0000313" key="2">
    <source>
        <dbReference type="EMBL" id="AFM11658.1"/>
    </source>
</evidence>
<proteinExistence type="predicted"/>
<organism evidence="2 3">
    <name type="scientific">Turneriella parva (strain ATCC BAA-1111 / DSM 21527 / NCTC 11395 / H)</name>
    <name type="common">Leptospira parva</name>
    <dbReference type="NCBI Taxonomy" id="869212"/>
    <lineage>
        <taxon>Bacteria</taxon>
        <taxon>Pseudomonadati</taxon>
        <taxon>Spirochaetota</taxon>
        <taxon>Spirochaetia</taxon>
        <taxon>Leptospirales</taxon>
        <taxon>Leptospiraceae</taxon>
        <taxon>Turneriella</taxon>
    </lineage>
</organism>
<reference evidence="2 3" key="1">
    <citation type="submission" date="2012-06" db="EMBL/GenBank/DDBJ databases">
        <title>The complete chromosome of genome of Turneriella parva DSM 21527.</title>
        <authorList>
            <consortium name="US DOE Joint Genome Institute (JGI-PGF)"/>
            <person name="Lucas S."/>
            <person name="Han J."/>
            <person name="Lapidus A."/>
            <person name="Bruce D."/>
            <person name="Goodwin L."/>
            <person name="Pitluck S."/>
            <person name="Peters L."/>
            <person name="Kyrpides N."/>
            <person name="Mavromatis K."/>
            <person name="Ivanova N."/>
            <person name="Mikhailova N."/>
            <person name="Chertkov O."/>
            <person name="Detter J.C."/>
            <person name="Tapia R."/>
            <person name="Han C."/>
            <person name="Land M."/>
            <person name="Hauser L."/>
            <person name="Markowitz V."/>
            <person name="Cheng J.-F."/>
            <person name="Hugenholtz P."/>
            <person name="Woyke T."/>
            <person name="Wu D."/>
            <person name="Gronow S."/>
            <person name="Wellnitz S."/>
            <person name="Brambilla E."/>
            <person name="Klenk H.-P."/>
            <person name="Eisen J.A."/>
        </authorList>
    </citation>
    <scope>NUCLEOTIDE SEQUENCE [LARGE SCALE GENOMIC DNA]</scope>
    <source>
        <strain evidence="3">ATCC BAA-1111 / DSM 21527 / NCTC 11395 / H</strain>
    </source>
</reference>
<dbReference type="STRING" id="869212.Turpa_1009"/>
<dbReference type="KEGG" id="tpx:Turpa_1009"/>
<name>I4B301_TURPD</name>
<keyword evidence="3" id="KW-1185">Reference proteome</keyword>
<protein>
    <submittedName>
        <fullName evidence="2">Uncharacterized protein</fullName>
    </submittedName>
</protein>
<dbReference type="EMBL" id="CP002959">
    <property type="protein sequence ID" value="AFM11658.1"/>
    <property type="molecule type" value="Genomic_DNA"/>
</dbReference>
<keyword evidence="1" id="KW-1133">Transmembrane helix</keyword>
<dbReference type="Proteomes" id="UP000006048">
    <property type="component" value="Chromosome"/>
</dbReference>